<name>A0A9N8VU53_9GLOM</name>
<comment type="caution">
    <text evidence="2">The sequence shown here is derived from an EMBL/GenBank/DDBJ whole genome shotgun (WGS) entry which is preliminary data.</text>
</comment>
<reference evidence="2" key="1">
    <citation type="submission" date="2021-06" db="EMBL/GenBank/DDBJ databases">
        <authorList>
            <person name="Kallberg Y."/>
            <person name="Tangrot J."/>
            <person name="Rosling A."/>
        </authorList>
    </citation>
    <scope>NUCLEOTIDE SEQUENCE</scope>
    <source>
        <strain evidence="2">BR232B</strain>
    </source>
</reference>
<evidence type="ECO:0000313" key="2">
    <source>
        <dbReference type="EMBL" id="CAG8466459.1"/>
    </source>
</evidence>
<evidence type="ECO:0000313" key="3">
    <source>
        <dbReference type="Proteomes" id="UP000789739"/>
    </source>
</evidence>
<organism evidence="2 3">
    <name type="scientific">Paraglomus brasilianum</name>
    <dbReference type="NCBI Taxonomy" id="144538"/>
    <lineage>
        <taxon>Eukaryota</taxon>
        <taxon>Fungi</taxon>
        <taxon>Fungi incertae sedis</taxon>
        <taxon>Mucoromycota</taxon>
        <taxon>Glomeromycotina</taxon>
        <taxon>Glomeromycetes</taxon>
        <taxon>Paraglomerales</taxon>
        <taxon>Paraglomeraceae</taxon>
        <taxon>Paraglomus</taxon>
    </lineage>
</organism>
<feature type="region of interest" description="Disordered" evidence="1">
    <location>
        <begin position="177"/>
        <end position="223"/>
    </location>
</feature>
<gene>
    <name evidence="2" type="ORF">PBRASI_LOCUS855</name>
</gene>
<accession>A0A9N8VU53</accession>
<sequence length="223" mass="26045">MKYNEEKQAQITPRKFLQKRGENKQSVRNFPTILNEDNIKEFEEVAQELEQHFPGKGQNVGTDALVYKRFKINTDLFIEAVRLFYDQFKRLGGFGGGSFEQLFSSVRMGLYSAVDNCVLSRAGLNYPDLQNNPSPRLQALKKYLQIAYFLRVRFQVLDAFVRSDYIPKDVPVGVVSGNPDDTPVNLEEIPTTDGFHRDYAKEQREREERQRQEEERRQRENPD</sequence>
<feature type="compositionally biased region" description="Basic and acidic residues" evidence="1">
    <location>
        <begin position="194"/>
        <end position="223"/>
    </location>
</feature>
<dbReference type="AlphaFoldDB" id="A0A9N8VU53"/>
<dbReference type="OrthoDB" id="10470802at2759"/>
<keyword evidence="3" id="KW-1185">Reference proteome</keyword>
<dbReference type="Proteomes" id="UP000789739">
    <property type="component" value="Unassembled WGS sequence"/>
</dbReference>
<protein>
    <submittedName>
        <fullName evidence="2">4046_t:CDS:1</fullName>
    </submittedName>
</protein>
<proteinExistence type="predicted"/>
<evidence type="ECO:0000256" key="1">
    <source>
        <dbReference type="SAM" id="MobiDB-lite"/>
    </source>
</evidence>
<dbReference type="EMBL" id="CAJVPI010000048">
    <property type="protein sequence ID" value="CAG8466459.1"/>
    <property type="molecule type" value="Genomic_DNA"/>
</dbReference>